<feature type="transmembrane region" description="Helical" evidence="1">
    <location>
        <begin position="109"/>
        <end position="133"/>
    </location>
</feature>
<feature type="transmembrane region" description="Helical" evidence="1">
    <location>
        <begin position="181"/>
        <end position="202"/>
    </location>
</feature>
<keyword evidence="1" id="KW-1133">Transmembrane helix</keyword>
<keyword evidence="3" id="KW-1185">Reference proteome</keyword>
<gene>
    <name evidence="2" type="ORF">ELQ90_12725</name>
</gene>
<dbReference type="RefSeq" id="WP_128495665.1">
    <property type="nucleotide sequence ID" value="NZ_RZNB01000005.1"/>
</dbReference>
<protein>
    <submittedName>
        <fullName evidence="2">ABC transporter permease</fullName>
    </submittedName>
</protein>
<dbReference type="Proteomes" id="UP000288547">
    <property type="component" value="Unassembled WGS sequence"/>
</dbReference>
<keyword evidence="1" id="KW-0812">Transmembrane</keyword>
<keyword evidence="1" id="KW-0472">Membrane</keyword>
<proteinExistence type="predicted"/>
<evidence type="ECO:0000256" key="1">
    <source>
        <dbReference type="SAM" id="Phobius"/>
    </source>
</evidence>
<feature type="transmembrane region" description="Helical" evidence="1">
    <location>
        <begin position="323"/>
        <end position="343"/>
    </location>
</feature>
<comment type="caution">
    <text evidence="2">The sequence shown here is derived from an EMBL/GenBank/DDBJ whole genome shotgun (WGS) entry which is preliminary data.</text>
</comment>
<dbReference type="AlphaFoldDB" id="A0A444PQQ0"/>
<organism evidence="2 3">
    <name type="scientific">Labedella phragmitis</name>
    <dbReference type="NCBI Taxonomy" id="2498849"/>
    <lineage>
        <taxon>Bacteria</taxon>
        <taxon>Bacillati</taxon>
        <taxon>Actinomycetota</taxon>
        <taxon>Actinomycetes</taxon>
        <taxon>Micrococcales</taxon>
        <taxon>Microbacteriaceae</taxon>
        <taxon>Labedella</taxon>
    </lineage>
</organism>
<dbReference type="EMBL" id="RZNB01000005">
    <property type="protein sequence ID" value="RWZ49618.1"/>
    <property type="molecule type" value="Genomic_DNA"/>
</dbReference>
<evidence type="ECO:0000313" key="3">
    <source>
        <dbReference type="Proteomes" id="UP000288547"/>
    </source>
</evidence>
<feature type="transmembrane region" description="Helical" evidence="1">
    <location>
        <begin position="145"/>
        <end position="169"/>
    </location>
</feature>
<sequence>MIPFTRGLRIVVGLELAQRVRGVAVYVLLGLFTALVAAVTLLLWATSNNSGMDGGTGTGGYLFSTIVYFVLLLGTLLAPALGGAAVNGDREAGTLATTQVTLVSTSQIVIGKFLASWITSLAFLVVSLPFLLFSFTLGELPPRTVLVSLLVLVIELAVVSAVGVGLSAVIGRPLFSVATTYLVVAALSIGTLIAFGLGGLAVQTEQRNTYIGVDAAYYEEGETGAPDCLPPEVYTTQVPRFDLVWGFLAANPYVVLADASGGDFDASGSPVDLFGAFALGARAAQIPPEAETVYDECAALRSGSMEDPAPTPEDIWNSTTPSWFVGLGAHVVLAAGLLVWGIARTRTPARRLPSGQRVA</sequence>
<accession>A0A444PQQ0</accession>
<dbReference type="PANTHER" id="PTHR43471">
    <property type="entry name" value="ABC TRANSPORTER PERMEASE"/>
    <property type="match status" value="1"/>
</dbReference>
<name>A0A444PQQ0_9MICO</name>
<dbReference type="OrthoDB" id="149032at2"/>
<evidence type="ECO:0000313" key="2">
    <source>
        <dbReference type="EMBL" id="RWZ49618.1"/>
    </source>
</evidence>
<reference evidence="2 3" key="1">
    <citation type="submission" date="2018-12" db="EMBL/GenBank/DDBJ databases">
        <authorList>
            <person name="Li F."/>
        </authorList>
    </citation>
    <scope>NUCLEOTIDE SEQUENCE [LARGE SCALE GENOMIC DNA]</scope>
    <source>
        <strain evidence="2 3">11W25H-1</strain>
    </source>
</reference>
<feature type="transmembrane region" description="Helical" evidence="1">
    <location>
        <begin position="23"/>
        <end position="46"/>
    </location>
</feature>
<feature type="transmembrane region" description="Helical" evidence="1">
    <location>
        <begin position="66"/>
        <end position="88"/>
    </location>
</feature>